<sequence length="244" mass="25671">MGADLKTKAVDDPFLLDVTPDGIPIEEATKCDLRRGGMRFSSEALRIRMARRVLSAYKDRLAAAHQATALLAAEEEDSSAAAAGERALQEFLKEQQQKKATESMEGGTTGTAVPEAFLAVQEQEAESGTVSEAVLPPPEQLEGEIMLGTAFVETAELGGDEDCVRASHQEDTLVRPSQHQDPAGGEAVHDADNDHSKEGAAALPGTVVDGLSVETVGPIEGVANLVAPDEEVVTPLCNEEAVAE</sequence>
<evidence type="ECO:0000313" key="3">
    <source>
        <dbReference type="Proteomes" id="UP000232323"/>
    </source>
</evidence>
<dbReference type="EMBL" id="BEGY01000007">
    <property type="protein sequence ID" value="GAX74458.1"/>
    <property type="molecule type" value="Genomic_DNA"/>
</dbReference>
<feature type="compositionally biased region" description="Basic and acidic residues" evidence="1">
    <location>
        <begin position="187"/>
        <end position="198"/>
    </location>
</feature>
<evidence type="ECO:0000313" key="2">
    <source>
        <dbReference type="EMBL" id="GAX74458.1"/>
    </source>
</evidence>
<comment type="caution">
    <text evidence="2">The sequence shown here is derived from an EMBL/GenBank/DDBJ whole genome shotgun (WGS) entry which is preliminary data.</text>
</comment>
<organism evidence="2 3">
    <name type="scientific">Chlamydomonas eustigma</name>
    <dbReference type="NCBI Taxonomy" id="1157962"/>
    <lineage>
        <taxon>Eukaryota</taxon>
        <taxon>Viridiplantae</taxon>
        <taxon>Chlorophyta</taxon>
        <taxon>core chlorophytes</taxon>
        <taxon>Chlorophyceae</taxon>
        <taxon>CS clade</taxon>
        <taxon>Chlamydomonadales</taxon>
        <taxon>Chlamydomonadaceae</taxon>
        <taxon>Chlamydomonas</taxon>
    </lineage>
</organism>
<keyword evidence="3" id="KW-1185">Reference proteome</keyword>
<name>A0A250WUG5_9CHLO</name>
<gene>
    <name evidence="2" type="ORF">CEUSTIGMA_g1907.t1</name>
</gene>
<evidence type="ECO:0000256" key="1">
    <source>
        <dbReference type="SAM" id="MobiDB-lite"/>
    </source>
</evidence>
<reference evidence="2 3" key="1">
    <citation type="submission" date="2017-08" db="EMBL/GenBank/DDBJ databases">
        <title>Acidophilic green algal genome provides insights into adaptation to an acidic environment.</title>
        <authorList>
            <person name="Hirooka S."/>
            <person name="Hirose Y."/>
            <person name="Kanesaki Y."/>
            <person name="Higuchi S."/>
            <person name="Fujiwara T."/>
            <person name="Onuma R."/>
            <person name="Era A."/>
            <person name="Ohbayashi R."/>
            <person name="Uzuka A."/>
            <person name="Nozaki H."/>
            <person name="Yoshikawa H."/>
            <person name="Miyagishima S.Y."/>
        </authorList>
    </citation>
    <scope>NUCLEOTIDE SEQUENCE [LARGE SCALE GENOMIC DNA]</scope>
    <source>
        <strain evidence="2 3">NIES-2499</strain>
    </source>
</reference>
<protein>
    <submittedName>
        <fullName evidence="2">Uncharacterized protein</fullName>
    </submittedName>
</protein>
<feature type="region of interest" description="Disordered" evidence="1">
    <location>
        <begin position="170"/>
        <end position="200"/>
    </location>
</feature>
<dbReference type="Proteomes" id="UP000232323">
    <property type="component" value="Unassembled WGS sequence"/>
</dbReference>
<accession>A0A250WUG5</accession>
<dbReference type="STRING" id="1157962.A0A250WUG5"/>
<proteinExistence type="predicted"/>
<dbReference type="AlphaFoldDB" id="A0A250WUG5"/>